<dbReference type="FunFam" id="1.20.1050.10:FF:000023">
    <property type="entry name" value="Probable glutathione S-transferase GSTU6"/>
    <property type="match status" value="1"/>
</dbReference>
<evidence type="ECO:0000256" key="2">
    <source>
        <dbReference type="ARBA" id="ARBA00025743"/>
    </source>
</evidence>
<gene>
    <name evidence="7" type="ORF">BDA96_03G286100</name>
</gene>
<name>A0A921RF81_SORBI</name>
<dbReference type="SFLD" id="SFLDS00019">
    <property type="entry name" value="Glutathione_Transferase_(cytos"/>
    <property type="match status" value="1"/>
</dbReference>
<keyword evidence="4" id="KW-0963">Cytoplasm</keyword>
<evidence type="ECO:0000256" key="4">
    <source>
        <dbReference type="RuleBase" id="RU369102"/>
    </source>
</evidence>
<evidence type="ECO:0000256" key="3">
    <source>
        <dbReference type="ARBA" id="ARBA00047960"/>
    </source>
</evidence>
<proteinExistence type="inferred from homology"/>
<evidence type="ECO:0000259" key="5">
    <source>
        <dbReference type="PROSITE" id="PS50404"/>
    </source>
</evidence>
<comment type="catalytic activity">
    <reaction evidence="3 4">
        <text>RX + glutathione = an S-substituted glutathione + a halide anion + H(+)</text>
        <dbReference type="Rhea" id="RHEA:16437"/>
        <dbReference type="ChEBI" id="CHEBI:15378"/>
        <dbReference type="ChEBI" id="CHEBI:16042"/>
        <dbReference type="ChEBI" id="CHEBI:17792"/>
        <dbReference type="ChEBI" id="CHEBI:57925"/>
        <dbReference type="ChEBI" id="CHEBI:90779"/>
        <dbReference type="EC" id="2.5.1.18"/>
    </reaction>
</comment>
<dbReference type="InterPro" id="IPR045074">
    <property type="entry name" value="GST_C_Tau"/>
</dbReference>
<feature type="domain" description="GST C-terminal" evidence="6">
    <location>
        <begin position="97"/>
        <end position="228"/>
    </location>
</feature>
<dbReference type="SFLD" id="SFLDG00358">
    <property type="entry name" value="Main_(cytGST)"/>
    <property type="match status" value="1"/>
</dbReference>
<reference evidence="7" key="2">
    <citation type="submission" date="2020-10" db="EMBL/GenBank/DDBJ databases">
        <authorList>
            <person name="Cooper E.A."/>
            <person name="Brenton Z.W."/>
            <person name="Flinn B.S."/>
            <person name="Jenkins J."/>
            <person name="Shu S."/>
            <person name="Flowers D."/>
            <person name="Luo F."/>
            <person name="Wang Y."/>
            <person name="Xia P."/>
            <person name="Barry K."/>
            <person name="Daum C."/>
            <person name="Lipzen A."/>
            <person name="Yoshinaga Y."/>
            <person name="Schmutz J."/>
            <person name="Saski C."/>
            <person name="Vermerris W."/>
            <person name="Kresovich S."/>
        </authorList>
    </citation>
    <scope>NUCLEOTIDE SEQUENCE</scope>
</reference>
<dbReference type="SUPFAM" id="SSF52833">
    <property type="entry name" value="Thioredoxin-like"/>
    <property type="match status" value="1"/>
</dbReference>
<comment type="caution">
    <text evidence="7">The sequence shown here is derived from an EMBL/GenBank/DDBJ whole genome shotgun (WGS) entry which is preliminary data.</text>
</comment>
<protein>
    <recommendedName>
        <fullName evidence="4">Glutathione S-transferase</fullName>
        <ecNumber evidence="4">2.5.1.18</ecNumber>
    </recommendedName>
</protein>
<dbReference type="InterPro" id="IPR010987">
    <property type="entry name" value="Glutathione-S-Trfase_C-like"/>
</dbReference>
<accession>A0A921RF81</accession>
<dbReference type="OrthoDB" id="4951845at2759"/>
<dbReference type="CDD" id="cd03058">
    <property type="entry name" value="GST_N_Tau"/>
    <property type="match status" value="1"/>
</dbReference>
<dbReference type="SUPFAM" id="SSF47616">
    <property type="entry name" value="GST C-terminal domain-like"/>
    <property type="match status" value="1"/>
</dbReference>
<comment type="subcellular location">
    <subcellularLocation>
        <location evidence="4">Cytoplasm</location>
        <location evidence="4">Cytosol</location>
    </subcellularLocation>
</comment>
<dbReference type="CDD" id="cd03185">
    <property type="entry name" value="GST_C_Tau"/>
    <property type="match status" value="1"/>
</dbReference>
<dbReference type="GO" id="GO:0006749">
    <property type="term" value="P:glutathione metabolic process"/>
    <property type="evidence" value="ECO:0007669"/>
    <property type="project" value="InterPro"/>
</dbReference>
<dbReference type="EC" id="2.5.1.18" evidence="4"/>
<dbReference type="Gene3D" id="3.40.30.10">
    <property type="entry name" value="Glutaredoxin"/>
    <property type="match status" value="1"/>
</dbReference>
<reference evidence="7" key="1">
    <citation type="journal article" date="2019" name="BMC Genomics">
        <title>A new reference genome for Sorghum bicolor reveals high levels of sequence similarity between sweet and grain genotypes: implications for the genetics of sugar metabolism.</title>
        <authorList>
            <person name="Cooper E.A."/>
            <person name="Brenton Z.W."/>
            <person name="Flinn B.S."/>
            <person name="Jenkins J."/>
            <person name="Shu S."/>
            <person name="Flowers D."/>
            <person name="Luo F."/>
            <person name="Wang Y."/>
            <person name="Xia P."/>
            <person name="Barry K."/>
            <person name="Daum C."/>
            <person name="Lipzen A."/>
            <person name="Yoshinaga Y."/>
            <person name="Schmutz J."/>
            <person name="Saski C."/>
            <person name="Vermerris W."/>
            <person name="Kresovich S."/>
        </authorList>
    </citation>
    <scope>NUCLEOTIDE SEQUENCE</scope>
</reference>
<dbReference type="Proteomes" id="UP000807115">
    <property type="component" value="Chromosome 3"/>
</dbReference>
<dbReference type="InterPro" id="IPR040079">
    <property type="entry name" value="Glutathione_S-Trfase"/>
</dbReference>
<dbReference type="InterPro" id="IPR036282">
    <property type="entry name" value="Glutathione-S-Trfase_C_sf"/>
</dbReference>
<comment type="function">
    <text evidence="4">Is involved in the conjugation of reduced glutathione to a wide number of exogenous and endogenous hydrophobic electrophiles.</text>
</comment>
<dbReference type="SMR" id="A0A921RF81"/>
<dbReference type="PANTHER" id="PTHR11260:SF608">
    <property type="entry name" value="GLUTATHIONE S-TRANSFERASE"/>
    <property type="match status" value="1"/>
</dbReference>
<dbReference type="PANTHER" id="PTHR11260">
    <property type="entry name" value="GLUTATHIONE S-TRANSFERASE, GST, SUPERFAMILY, GST DOMAIN CONTAINING"/>
    <property type="match status" value="1"/>
</dbReference>
<dbReference type="InterPro" id="IPR036249">
    <property type="entry name" value="Thioredoxin-like_sf"/>
</dbReference>
<dbReference type="OMA" id="PEGPWFL"/>
<dbReference type="EMBL" id="CM027682">
    <property type="protein sequence ID" value="KAG0539012.1"/>
    <property type="molecule type" value="Genomic_DNA"/>
</dbReference>
<dbReference type="PROSITE" id="PS50405">
    <property type="entry name" value="GST_CTER"/>
    <property type="match status" value="1"/>
</dbReference>
<feature type="domain" description="GST N-terminal" evidence="5">
    <location>
        <begin position="5"/>
        <end position="87"/>
    </location>
</feature>
<dbReference type="GO" id="GO:0004364">
    <property type="term" value="F:glutathione transferase activity"/>
    <property type="evidence" value="ECO:0007669"/>
    <property type="project" value="UniProtKB-UniRule"/>
</dbReference>
<dbReference type="Pfam" id="PF13410">
    <property type="entry name" value="GST_C_2"/>
    <property type="match status" value="1"/>
</dbReference>
<dbReference type="InterPro" id="IPR004045">
    <property type="entry name" value="Glutathione_S-Trfase_N"/>
</dbReference>
<dbReference type="PROSITE" id="PS50404">
    <property type="entry name" value="GST_NTER"/>
    <property type="match status" value="1"/>
</dbReference>
<evidence type="ECO:0000256" key="1">
    <source>
        <dbReference type="ARBA" id="ARBA00022679"/>
    </source>
</evidence>
<evidence type="ECO:0000313" key="8">
    <source>
        <dbReference type="Proteomes" id="UP000807115"/>
    </source>
</evidence>
<dbReference type="FunFam" id="3.40.30.10:FF:000044">
    <property type="entry name" value="Glutathione S-transferase GSTU6"/>
    <property type="match status" value="1"/>
</dbReference>
<dbReference type="Gene3D" id="1.20.1050.10">
    <property type="match status" value="1"/>
</dbReference>
<dbReference type="GO" id="GO:0005829">
    <property type="term" value="C:cytosol"/>
    <property type="evidence" value="ECO:0007669"/>
    <property type="project" value="UniProtKB-SubCell"/>
</dbReference>
<dbReference type="Pfam" id="PF13417">
    <property type="entry name" value="GST_N_3"/>
    <property type="match status" value="1"/>
</dbReference>
<dbReference type="Gramene" id="EES03468">
    <property type="protein sequence ID" value="EES03468"/>
    <property type="gene ID" value="SORBI_3003G264400"/>
</dbReference>
<dbReference type="SFLD" id="SFLDG01152">
    <property type="entry name" value="Main.3:_Omega-_and_Tau-like"/>
    <property type="match status" value="1"/>
</dbReference>
<keyword evidence="1 4" id="KW-0808">Transferase</keyword>
<evidence type="ECO:0000313" key="7">
    <source>
        <dbReference type="EMBL" id="KAG0539012.1"/>
    </source>
</evidence>
<comment type="similarity">
    <text evidence="2">Belongs to the GST superfamily. Tau family.</text>
</comment>
<sequence length="249" mass="27284">MAAGGELQLLGSWYSPYVVRAKVALGLKGLSSYDYEYVEEDLFGKSDLLLRSNPVHKKVPVLIHGGRPVCESLVIVQYVDETWASSTGGTPPLLPADAHDRATARFWAAYIDDKFILAWRQLFWSTTAEKIAEAFAGVVPVMETLERAFGECSKGRPFFGGDAVGLVDIALGSFVLWMKVVGEVAGVNLLDEAKFPALAAWAERFLAVDAVKEAMPDAGRLLEHYKAFRAKWASPAELAAYRSLQQQAN</sequence>
<dbReference type="KEGG" id="sbi:8068048"/>
<dbReference type="InterPro" id="IPR045073">
    <property type="entry name" value="Omega/Tau-like"/>
</dbReference>
<evidence type="ECO:0000259" key="6">
    <source>
        <dbReference type="PROSITE" id="PS50405"/>
    </source>
</evidence>
<dbReference type="AlphaFoldDB" id="A0A921RF81"/>
<organism evidence="7 8">
    <name type="scientific">Sorghum bicolor</name>
    <name type="common">Sorghum</name>
    <name type="synonym">Sorghum vulgare</name>
    <dbReference type="NCBI Taxonomy" id="4558"/>
    <lineage>
        <taxon>Eukaryota</taxon>
        <taxon>Viridiplantae</taxon>
        <taxon>Streptophyta</taxon>
        <taxon>Embryophyta</taxon>
        <taxon>Tracheophyta</taxon>
        <taxon>Spermatophyta</taxon>
        <taxon>Magnoliopsida</taxon>
        <taxon>Liliopsida</taxon>
        <taxon>Poales</taxon>
        <taxon>Poaceae</taxon>
        <taxon>PACMAD clade</taxon>
        <taxon>Panicoideae</taxon>
        <taxon>Andropogonodae</taxon>
        <taxon>Andropogoneae</taxon>
        <taxon>Sorghinae</taxon>
        <taxon>Sorghum</taxon>
    </lineage>
</organism>